<sequence length="118" mass="13659">MKIETGQMQELARANQALVRAADRLLDQAERVRQLRSVNADASDACILLQNMQQSLLGLCSLRRVIRREVRDDFAYSLWQRNGSSPERWTNRLLLRRAAYRQTSYALRLLHDDNSPCA</sequence>
<evidence type="ECO:0000313" key="3">
    <source>
        <dbReference type="EMBL" id="TXC83794.1"/>
    </source>
</evidence>
<protein>
    <submittedName>
        <fullName evidence="3">Uncharacterized protein</fullName>
    </submittedName>
</protein>
<reference evidence="2 5" key="3">
    <citation type="submission" date="2024-01" db="EMBL/GenBank/DDBJ databases">
        <title>The diversity of rhizobia nodulating Mimosa spp. in eleven states of Brazil covering several biomes is determined by host plant, location, and edaphic factors.</title>
        <authorList>
            <person name="Rouws L."/>
            <person name="Barauna A."/>
            <person name="Beukes C."/>
            <person name="De Faria S.M."/>
            <person name="Gross E."/>
            <person name="Dos Reis Junior F.B."/>
            <person name="Simon M."/>
            <person name="Maluk M."/>
            <person name="Odee D.W."/>
            <person name="Kenicer G."/>
            <person name="Young J.P.W."/>
            <person name="Reis V.M."/>
            <person name="Zilli J."/>
            <person name="James E.K."/>
        </authorList>
    </citation>
    <scope>NUCLEOTIDE SEQUENCE [LARGE SCALE GENOMIC DNA]</scope>
    <source>
        <strain evidence="2 5">JPY530</strain>
    </source>
</reference>
<dbReference type="EMBL" id="JAZHGA010000008">
    <property type="protein sequence ID" value="MEM5340718.1"/>
    <property type="molecule type" value="Genomic_DNA"/>
</dbReference>
<evidence type="ECO:0000313" key="2">
    <source>
        <dbReference type="EMBL" id="MEM5340718.1"/>
    </source>
</evidence>
<comment type="caution">
    <text evidence="3">The sequence shown here is derived from an EMBL/GenBank/DDBJ whole genome shotgun (WGS) entry which is preliminary data.</text>
</comment>
<reference evidence="3 4" key="1">
    <citation type="journal article" date="2018" name="Int. J. Syst. Evol. Microbiol.">
        <title>Paraburkholderia azotifigens sp. nov., a nitrogen-fixing bacterium isolated from paddy soil.</title>
        <authorList>
            <person name="Choi G.M."/>
            <person name="Im W.T."/>
        </authorList>
    </citation>
    <scope>NUCLEOTIDE SEQUENCE [LARGE SCALE GENOMIC DNA]</scope>
    <source>
        <strain evidence="3 4">NF 2-5-3</strain>
    </source>
</reference>
<feature type="coiled-coil region" evidence="1">
    <location>
        <begin position="8"/>
        <end position="35"/>
    </location>
</feature>
<keyword evidence="1" id="KW-0175">Coiled coil</keyword>
<accession>A0A5C6VGE8</accession>
<evidence type="ECO:0000256" key="1">
    <source>
        <dbReference type="SAM" id="Coils"/>
    </source>
</evidence>
<dbReference type="AlphaFoldDB" id="A0A5C6VGE8"/>
<dbReference type="Proteomes" id="UP001481677">
    <property type="component" value="Unassembled WGS sequence"/>
</dbReference>
<gene>
    <name evidence="3" type="ORF">FRZ40_25945</name>
    <name evidence="2" type="ORF">V4C56_13950</name>
</gene>
<evidence type="ECO:0000313" key="4">
    <source>
        <dbReference type="Proteomes" id="UP000321776"/>
    </source>
</evidence>
<name>A0A5C6VGE8_9BURK</name>
<organism evidence="3 4">
    <name type="scientific">Paraburkholderia azotifigens</name>
    <dbReference type="NCBI Taxonomy" id="2057004"/>
    <lineage>
        <taxon>Bacteria</taxon>
        <taxon>Pseudomonadati</taxon>
        <taxon>Pseudomonadota</taxon>
        <taxon>Betaproteobacteria</taxon>
        <taxon>Burkholderiales</taxon>
        <taxon>Burkholderiaceae</taxon>
        <taxon>Paraburkholderia</taxon>
    </lineage>
</organism>
<evidence type="ECO:0000313" key="5">
    <source>
        <dbReference type="Proteomes" id="UP001481677"/>
    </source>
</evidence>
<keyword evidence="5" id="KW-1185">Reference proteome</keyword>
<dbReference type="RefSeq" id="WP_147236038.1">
    <property type="nucleotide sequence ID" value="NZ_JAZHFZ010000005.1"/>
</dbReference>
<reference evidence="3" key="2">
    <citation type="submission" date="2019-08" db="EMBL/GenBank/DDBJ databases">
        <authorList>
            <person name="Im W.-T."/>
        </authorList>
    </citation>
    <scope>NUCLEOTIDE SEQUENCE</scope>
    <source>
        <strain evidence="3">NF 2-5-3</strain>
    </source>
</reference>
<dbReference type="EMBL" id="VOQS01000003">
    <property type="protein sequence ID" value="TXC83794.1"/>
    <property type="molecule type" value="Genomic_DNA"/>
</dbReference>
<proteinExistence type="predicted"/>
<dbReference type="Proteomes" id="UP000321776">
    <property type="component" value="Unassembled WGS sequence"/>
</dbReference>